<name>A0A1H8FB26_9BACL</name>
<dbReference type="STRING" id="1173111.SAMN05444955_10884"/>
<keyword evidence="3" id="KW-0001">2Fe-2S</keyword>
<evidence type="ECO:0000256" key="10">
    <source>
        <dbReference type="ARBA" id="ARBA00055683"/>
    </source>
</evidence>
<reference evidence="17 18" key="1">
    <citation type="submission" date="2016-10" db="EMBL/GenBank/DDBJ databases">
        <authorList>
            <person name="de Groot N.N."/>
        </authorList>
    </citation>
    <scope>NUCLEOTIDE SEQUENCE [LARGE SCALE GENOMIC DNA]</scope>
    <source>
        <strain evidence="17 18">DSM 46701</strain>
    </source>
</reference>
<accession>A0A1H8FB26</accession>
<dbReference type="Proteomes" id="UP000199695">
    <property type="component" value="Unassembled WGS sequence"/>
</dbReference>
<dbReference type="OrthoDB" id="9767869at2"/>
<evidence type="ECO:0000256" key="8">
    <source>
        <dbReference type="ARBA" id="ARBA00023014"/>
    </source>
</evidence>
<protein>
    <recommendedName>
        <fullName evidence="12">Menaquinol:cytochrome c reductase iron-sulfur subunit</fullName>
    </recommendedName>
    <alternativeName>
        <fullName evidence="14">Cytochrome bc complex, iron-sulfur subunit</fullName>
    </alternativeName>
    <alternativeName>
        <fullName evidence="13">Rieske iron-sulfur protein QcrA</fullName>
    </alternativeName>
</protein>
<evidence type="ECO:0000256" key="1">
    <source>
        <dbReference type="ARBA" id="ARBA00010651"/>
    </source>
</evidence>
<dbReference type="EMBL" id="FOCQ01000008">
    <property type="protein sequence ID" value="SEN28427.1"/>
    <property type="molecule type" value="Genomic_DNA"/>
</dbReference>
<dbReference type="Pfam" id="PF00355">
    <property type="entry name" value="Rieske"/>
    <property type="match status" value="1"/>
</dbReference>
<keyword evidence="15" id="KW-0812">Transmembrane</keyword>
<evidence type="ECO:0000313" key="17">
    <source>
        <dbReference type="EMBL" id="SEN28427.1"/>
    </source>
</evidence>
<dbReference type="InterPro" id="IPR017941">
    <property type="entry name" value="Rieske_2Fe-2S"/>
</dbReference>
<keyword evidence="2" id="KW-0813">Transport</keyword>
<keyword evidence="9" id="KW-1015">Disulfide bond</keyword>
<gene>
    <name evidence="17" type="ORF">SAMN05444955_10884</name>
</gene>
<comment type="similarity">
    <text evidence="1">Belongs to the Rieske iron-sulfur protein family.</text>
</comment>
<dbReference type="GO" id="GO:0046872">
    <property type="term" value="F:metal ion binding"/>
    <property type="evidence" value="ECO:0007669"/>
    <property type="project" value="UniProtKB-KW"/>
</dbReference>
<dbReference type="PROSITE" id="PS51296">
    <property type="entry name" value="RIESKE"/>
    <property type="match status" value="1"/>
</dbReference>
<evidence type="ECO:0000256" key="9">
    <source>
        <dbReference type="ARBA" id="ARBA00023157"/>
    </source>
</evidence>
<dbReference type="CDD" id="cd03467">
    <property type="entry name" value="Rieske"/>
    <property type="match status" value="1"/>
</dbReference>
<feature type="transmembrane region" description="Helical" evidence="15">
    <location>
        <begin position="12"/>
        <end position="31"/>
    </location>
</feature>
<keyword evidence="5" id="KW-0249">Electron transport</keyword>
<dbReference type="SUPFAM" id="SSF50022">
    <property type="entry name" value="ISP domain"/>
    <property type="match status" value="1"/>
</dbReference>
<dbReference type="PANTHER" id="PTHR10134">
    <property type="entry name" value="CYTOCHROME B-C1 COMPLEX SUBUNIT RIESKE, MITOCHONDRIAL"/>
    <property type="match status" value="1"/>
</dbReference>
<evidence type="ECO:0000256" key="12">
    <source>
        <dbReference type="ARBA" id="ARBA00067741"/>
    </source>
</evidence>
<dbReference type="InterPro" id="IPR036922">
    <property type="entry name" value="Rieske_2Fe-2S_sf"/>
</dbReference>
<evidence type="ECO:0000313" key="18">
    <source>
        <dbReference type="Proteomes" id="UP000199695"/>
    </source>
</evidence>
<evidence type="ECO:0000256" key="3">
    <source>
        <dbReference type="ARBA" id="ARBA00022714"/>
    </source>
</evidence>
<dbReference type="GO" id="GO:0004497">
    <property type="term" value="F:monooxygenase activity"/>
    <property type="evidence" value="ECO:0007669"/>
    <property type="project" value="UniProtKB-ARBA"/>
</dbReference>
<evidence type="ECO:0000256" key="7">
    <source>
        <dbReference type="ARBA" id="ARBA00023004"/>
    </source>
</evidence>
<comment type="subunit">
    <text evidence="11">The main subunits of the menaquinol:cytochrome c complex are a Rieske-type iron-sulfur protein (QcrA), a cytochrome b (QcrB) and a cytochrome c (QcrC).</text>
</comment>
<feature type="domain" description="Rieske" evidence="16">
    <location>
        <begin position="61"/>
        <end position="159"/>
    </location>
</feature>
<comment type="function">
    <text evidence="10">Component of the menaquinol:cytochrome c reductase complex. The Rieske protein is a high potential 2Fe-2S protein.</text>
</comment>
<keyword evidence="8" id="KW-0411">Iron-sulfur</keyword>
<keyword evidence="15" id="KW-1133">Transmembrane helix</keyword>
<evidence type="ECO:0000259" key="16">
    <source>
        <dbReference type="PROSITE" id="PS51296"/>
    </source>
</evidence>
<dbReference type="InterPro" id="IPR014349">
    <property type="entry name" value="Rieske_Fe-S_prot"/>
</dbReference>
<dbReference type="FunFam" id="2.102.10.10:FF:000006">
    <property type="entry name" value="Menaquinol-cytochrome c reductase, iron-sulfur subunit"/>
    <property type="match status" value="1"/>
</dbReference>
<sequence>MSKKLSRRQFLTYTFGGTAGFLASGMLFPMVRFAIDPVLKKGAGSEYVETTMTEAEITDSPKAVKFTIHRKDGWYQPPQGEEQTAWVFKQNGKVVALSPVCKHLGCTVNWNSNPQFKDEFFCPCHFGRYYKDGRNVPGTPPAKPLDKYKTKIENGRLLIGPLEKA</sequence>
<organism evidence="17 18">
    <name type="scientific">Lihuaxuella thermophila</name>
    <dbReference type="NCBI Taxonomy" id="1173111"/>
    <lineage>
        <taxon>Bacteria</taxon>
        <taxon>Bacillati</taxon>
        <taxon>Bacillota</taxon>
        <taxon>Bacilli</taxon>
        <taxon>Bacillales</taxon>
        <taxon>Thermoactinomycetaceae</taxon>
        <taxon>Lihuaxuella</taxon>
    </lineage>
</organism>
<dbReference type="RefSeq" id="WP_139179483.1">
    <property type="nucleotide sequence ID" value="NZ_FOCQ01000008.1"/>
</dbReference>
<evidence type="ECO:0000256" key="5">
    <source>
        <dbReference type="ARBA" id="ARBA00022982"/>
    </source>
</evidence>
<proteinExistence type="inferred from homology"/>
<dbReference type="PROSITE" id="PS51318">
    <property type="entry name" value="TAT"/>
    <property type="match status" value="1"/>
</dbReference>
<evidence type="ECO:0000256" key="14">
    <source>
        <dbReference type="ARBA" id="ARBA00076330"/>
    </source>
</evidence>
<keyword evidence="15" id="KW-0472">Membrane</keyword>
<dbReference type="InterPro" id="IPR006311">
    <property type="entry name" value="TAT_signal"/>
</dbReference>
<evidence type="ECO:0000256" key="15">
    <source>
        <dbReference type="SAM" id="Phobius"/>
    </source>
</evidence>
<evidence type="ECO:0000256" key="13">
    <source>
        <dbReference type="ARBA" id="ARBA00075320"/>
    </source>
</evidence>
<dbReference type="Gene3D" id="2.102.10.10">
    <property type="entry name" value="Rieske [2Fe-2S] iron-sulphur domain"/>
    <property type="match status" value="1"/>
</dbReference>
<keyword evidence="18" id="KW-1185">Reference proteome</keyword>
<evidence type="ECO:0000256" key="4">
    <source>
        <dbReference type="ARBA" id="ARBA00022723"/>
    </source>
</evidence>
<keyword evidence="7" id="KW-0408">Iron</keyword>
<dbReference type="AlphaFoldDB" id="A0A1H8FB26"/>
<dbReference type="GO" id="GO:0051537">
    <property type="term" value="F:2 iron, 2 sulfur cluster binding"/>
    <property type="evidence" value="ECO:0007669"/>
    <property type="project" value="UniProtKB-KW"/>
</dbReference>
<keyword evidence="4" id="KW-0479">Metal-binding</keyword>
<evidence type="ECO:0000256" key="11">
    <source>
        <dbReference type="ARBA" id="ARBA00064458"/>
    </source>
</evidence>
<evidence type="ECO:0000256" key="2">
    <source>
        <dbReference type="ARBA" id="ARBA00022448"/>
    </source>
</evidence>
<evidence type="ECO:0000256" key="6">
    <source>
        <dbReference type="ARBA" id="ARBA00023002"/>
    </source>
</evidence>
<keyword evidence="6" id="KW-0560">Oxidoreductase</keyword>
<dbReference type="GO" id="GO:0016705">
    <property type="term" value="F:oxidoreductase activity, acting on paired donors, with incorporation or reduction of molecular oxygen"/>
    <property type="evidence" value="ECO:0007669"/>
    <property type="project" value="UniProtKB-ARBA"/>
</dbReference>